<gene>
    <name evidence="1" type="ordered locus">Haur_0568</name>
</gene>
<evidence type="ECO:0000313" key="2">
    <source>
        <dbReference type="Proteomes" id="UP000000787"/>
    </source>
</evidence>
<dbReference type="BioCyc" id="HAUR316274:GHYA-577-MONOMER"/>
<dbReference type="AlphaFoldDB" id="A9AVX8"/>
<reference evidence="1 2" key="1">
    <citation type="journal article" date="2011" name="Stand. Genomic Sci.">
        <title>Complete genome sequence of the filamentous gliding predatory bacterium Herpetosiphon aurantiacus type strain (114-95(T)).</title>
        <authorList>
            <person name="Kiss H."/>
            <person name="Nett M."/>
            <person name="Domin N."/>
            <person name="Martin K."/>
            <person name="Maresca J.A."/>
            <person name="Copeland A."/>
            <person name="Lapidus A."/>
            <person name="Lucas S."/>
            <person name="Berry K.W."/>
            <person name="Glavina Del Rio T."/>
            <person name="Dalin E."/>
            <person name="Tice H."/>
            <person name="Pitluck S."/>
            <person name="Richardson P."/>
            <person name="Bruce D."/>
            <person name="Goodwin L."/>
            <person name="Han C."/>
            <person name="Detter J.C."/>
            <person name="Schmutz J."/>
            <person name="Brettin T."/>
            <person name="Land M."/>
            <person name="Hauser L."/>
            <person name="Kyrpides N.C."/>
            <person name="Ivanova N."/>
            <person name="Goker M."/>
            <person name="Woyke T."/>
            <person name="Klenk H.P."/>
            <person name="Bryant D.A."/>
        </authorList>
    </citation>
    <scope>NUCLEOTIDE SEQUENCE [LARGE SCALE GENOMIC DNA]</scope>
    <source>
        <strain evidence="2">ATCC 23779 / DSM 785 / 114-95</strain>
    </source>
</reference>
<evidence type="ECO:0000313" key="1">
    <source>
        <dbReference type="EMBL" id="ABX03216.1"/>
    </source>
</evidence>
<sequence>MWDMWDMWDKVMKFQIFYCSHCGTPLGFIPHDGFALICGIACITTTTPITCGACKNQTIWYAPKRQRRKKQRLGIVRQTT</sequence>
<dbReference type="EMBL" id="CP000875">
    <property type="protein sequence ID" value="ABX03216.1"/>
    <property type="molecule type" value="Genomic_DNA"/>
</dbReference>
<protein>
    <submittedName>
        <fullName evidence="1">Uncharacterized protein</fullName>
    </submittedName>
</protein>
<dbReference type="KEGG" id="hau:Haur_0568"/>
<name>A9AVX8_HERA2</name>
<keyword evidence="2" id="KW-1185">Reference proteome</keyword>
<organism evidence="1 2">
    <name type="scientific">Herpetosiphon aurantiacus (strain ATCC 23779 / DSM 785 / 114-95)</name>
    <dbReference type="NCBI Taxonomy" id="316274"/>
    <lineage>
        <taxon>Bacteria</taxon>
        <taxon>Bacillati</taxon>
        <taxon>Chloroflexota</taxon>
        <taxon>Chloroflexia</taxon>
        <taxon>Herpetosiphonales</taxon>
        <taxon>Herpetosiphonaceae</taxon>
        <taxon>Herpetosiphon</taxon>
    </lineage>
</organism>
<proteinExistence type="predicted"/>
<dbReference type="InParanoid" id="A9AVX8"/>
<dbReference type="Proteomes" id="UP000000787">
    <property type="component" value="Chromosome"/>
</dbReference>
<dbReference type="HOGENOM" id="CLU_2584928_0_0_0"/>
<dbReference type="STRING" id="316274.Haur_0568"/>
<accession>A9AVX8</accession>